<accession>A0A1G2QIG7</accession>
<evidence type="ECO:0000259" key="1">
    <source>
        <dbReference type="SMART" id="SM01321"/>
    </source>
</evidence>
<gene>
    <name evidence="2" type="ORF">A2569_01495</name>
</gene>
<dbReference type="Gene3D" id="3.30.70.1290">
    <property type="entry name" value="Transposase IS200-like"/>
    <property type="match status" value="1"/>
</dbReference>
<protein>
    <recommendedName>
        <fullName evidence="1">Transposase IS200-like domain-containing protein</fullName>
    </recommendedName>
</protein>
<name>A0A1G2QIG7_9BACT</name>
<reference evidence="2 3" key="1">
    <citation type="journal article" date="2016" name="Nat. Commun.">
        <title>Thousands of microbial genomes shed light on interconnected biogeochemical processes in an aquifer system.</title>
        <authorList>
            <person name="Anantharaman K."/>
            <person name="Brown C.T."/>
            <person name="Hug L.A."/>
            <person name="Sharon I."/>
            <person name="Castelle C.J."/>
            <person name="Probst A.J."/>
            <person name="Thomas B.C."/>
            <person name="Singh A."/>
            <person name="Wilkins M.J."/>
            <person name="Karaoz U."/>
            <person name="Brodie E.L."/>
            <person name="Williams K.H."/>
            <person name="Hubbard S.S."/>
            <person name="Banfield J.F."/>
        </authorList>
    </citation>
    <scope>NUCLEOTIDE SEQUENCE [LARGE SCALE GENOMIC DNA]</scope>
</reference>
<sequence length="212" mass="25092">MTDTIFHIYNRGVEKRAVFLDGADWMRFTTSLVVFNSKDATDPNAHRLMEVSLPSLRPKKDKQLVELMAYCLMPNHYHLMLRPQIEHGLTEFMRKLGTGYTNYFNLKYNRVGALFQGKFKSRFVETDAHFNWLPHYIHCNPFDGSETSITAYPWSSYQEYAHKNMPEQKHINIIDPSFLSAWFETPEQFCQETANWLMQEREESMHHELSLD</sequence>
<dbReference type="PANTHER" id="PTHR34322:SF2">
    <property type="entry name" value="TRANSPOSASE IS200-LIKE DOMAIN-CONTAINING PROTEIN"/>
    <property type="match status" value="1"/>
</dbReference>
<organism evidence="2 3">
    <name type="scientific">Candidatus Vogelbacteria bacterium RIFOXYD1_FULL_51_18</name>
    <dbReference type="NCBI Taxonomy" id="1802440"/>
    <lineage>
        <taxon>Bacteria</taxon>
        <taxon>Candidatus Vogeliibacteriota</taxon>
    </lineage>
</organism>
<dbReference type="InterPro" id="IPR036515">
    <property type="entry name" value="Transposase_17_sf"/>
</dbReference>
<dbReference type="Pfam" id="PF01797">
    <property type="entry name" value="Y1_Tnp"/>
    <property type="match status" value="1"/>
</dbReference>
<dbReference type="EMBL" id="MHTL01000017">
    <property type="protein sequence ID" value="OHA60217.1"/>
    <property type="molecule type" value="Genomic_DNA"/>
</dbReference>
<dbReference type="Proteomes" id="UP000177090">
    <property type="component" value="Unassembled WGS sequence"/>
</dbReference>
<dbReference type="SMART" id="SM01321">
    <property type="entry name" value="Y1_Tnp"/>
    <property type="match status" value="1"/>
</dbReference>
<dbReference type="GO" id="GO:0003677">
    <property type="term" value="F:DNA binding"/>
    <property type="evidence" value="ECO:0007669"/>
    <property type="project" value="InterPro"/>
</dbReference>
<proteinExistence type="predicted"/>
<dbReference type="AlphaFoldDB" id="A0A1G2QIG7"/>
<evidence type="ECO:0000313" key="2">
    <source>
        <dbReference type="EMBL" id="OHA60217.1"/>
    </source>
</evidence>
<dbReference type="SUPFAM" id="SSF143422">
    <property type="entry name" value="Transposase IS200-like"/>
    <property type="match status" value="1"/>
</dbReference>
<comment type="caution">
    <text evidence="2">The sequence shown here is derived from an EMBL/GenBank/DDBJ whole genome shotgun (WGS) entry which is preliminary data.</text>
</comment>
<dbReference type="GO" id="GO:0006313">
    <property type="term" value="P:DNA transposition"/>
    <property type="evidence" value="ECO:0007669"/>
    <property type="project" value="InterPro"/>
</dbReference>
<dbReference type="PANTHER" id="PTHR34322">
    <property type="entry name" value="TRANSPOSASE, Y1_TNP DOMAIN-CONTAINING"/>
    <property type="match status" value="1"/>
</dbReference>
<dbReference type="GO" id="GO:0004803">
    <property type="term" value="F:transposase activity"/>
    <property type="evidence" value="ECO:0007669"/>
    <property type="project" value="InterPro"/>
</dbReference>
<feature type="domain" description="Transposase IS200-like" evidence="1">
    <location>
        <begin position="1"/>
        <end position="140"/>
    </location>
</feature>
<evidence type="ECO:0000313" key="3">
    <source>
        <dbReference type="Proteomes" id="UP000177090"/>
    </source>
</evidence>
<dbReference type="InterPro" id="IPR002686">
    <property type="entry name" value="Transposase_17"/>
</dbReference>